<dbReference type="OMA" id="CHIAAIA"/>
<gene>
    <name evidence="5" type="ORF">Vbra_9490</name>
</gene>
<dbReference type="GO" id="GO:0000724">
    <property type="term" value="P:double-strand break repair via homologous recombination"/>
    <property type="evidence" value="ECO:0007669"/>
    <property type="project" value="TreeGrafter"/>
</dbReference>
<sequence length="320" mass="34458">MFFGAADNDEGGAATVGGYEERPAAEAFSPSPGGGGYHENRTSGASPSSGGGSGDSYKRRLFRSDGGLMPVTIRMVHEAEKEGNKVLINEKEISQVKIVGIVRELTENKLTTTWKVADYTGGMECRFYFPSSEAKPQYIRDRIAATDQHTMVKVYGAVKFDNKQNKRYLSVLQIKPVDIHEEMYHLVQVAHTHLTLTGTKLEQSADHPMSPAPAQIKREGGGTAGGTFARTSGASGGGGGLPLHRVPENITERVQRAVGAVVVMADKGSGVKKDFVVQRLAQEGFGAQEVLAAISTLFDEGEVFETIDDEHIQASFQPVN</sequence>
<evidence type="ECO:0000256" key="2">
    <source>
        <dbReference type="ARBA" id="ARBA00023125"/>
    </source>
</evidence>
<dbReference type="PANTHER" id="PTHR13989">
    <property type="entry name" value="REPLICATION PROTEIN A-RELATED"/>
    <property type="match status" value="1"/>
</dbReference>
<comment type="subcellular location">
    <subcellularLocation>
        <location evidence="1">Nucleus</location>
    </subcellularLocation>
</comment>
<dbReference type="VEuPathDB" id="CryptoDB:Vbra_9490"/>
<organism evidence="5 6">
    <name type="scientific">Vitrella brassicaformis (strain CCMP3155)</name>
    <dbReference type="NCBI Taxonomy" id="1169540"/>
    <lineage>
        <taxon>Eukaryota</taxon>
        <taxon>Sar</taxon>
        <taxon>Alveolata</taxon>
        <taxon>Colpodellida</taxon>
        <taxon>Vitrellaceae</taxon>
        <taxon>Vitrella</taxon>
    </lineage>
</organism>
<evidence type="ECO:0000313" key="5">
    <source>
        <dbReference type="EMBL" id="CEM19452.1"/>
    </source>
</evidence>
<evidence type="ECO:0000256" key="1">
    <source>
        <dbReference type="ARBA" id="ARBA00004123"/>
    </source>
</evidence>
<dbReference type="OrthoDB" id="25571at2759"/>
<keyword evidence="6" id="KW-1185">Reference proteome</keyword>
<dbReference type="InParanoid" id="A0A0G4FX80"/>
<evidence type="ECO:0000256" key="3">
    <source>
        <dbReference type="ARBA" id="ARBA00023242"/>
    </source>
</evidence>
<dbReference type="STRING" id="1169540.A0A0G4FX80"/>
<reference evidence="5 6" key="1">
    <citation type="submission" date="2014-11" db="EMBL/GenBank/DDBJ databases">
        <authorList>
            <person name="Zhu J."/>
            <person name="Qi W."/>
            <person name="Song R."/>
        </authorList>
    </citation>
    <scope>NUCLEOTIDE SEQUENCE [LARGE SCALE GENOMIC DNA]</scope>
</reference>
<dbReference type="InterPro" id="IPR012340">
    <property type="entry name" value="NA-bd_OB-fold"/>
</dbReference>
<dbReference type="GO" id="GO:0005662">
    <property type="term" value="C:DNA replication factor A complex"/>
    <property type="evidence" value="ECO:0007669"/>
    <property type="project" value="TreeGrafter"/>
</dbReference>
<dbReference type="Proteomes" id="UP000041254">
    <property type="component" value="Unassembled WGS sequence"/>
</dbReference>
<dbReference type="GO" id="GO:0006289">
    <property type="term" value="P:nucleotide-excision repair"/>
    <property type="evidence" value="ECO:0007669"/>
    <property type="project" value="TreeGrafter"/>
</dbReference>
<dbReference type="PANTHER" id="PTHR13989:SF16">
    <property type="entry name" value="REPLICATION PROTEIN A2"/>
    <property type="match status" value="1"/>
</dbReference>
<name>A0A0G4FX80_VITBC</name>
<dbReference type="GO" id="GO:0035861">
    <property type="term" value="C:site of double-strand break"/>
    <property type="evidence" value="ECO:0007669"/>
    <property type="project" value="TreeGrafter"/>
</dbReference>
<feature type="region of interest" description="Disordered" evidence="4">
    <location>
        <begin position="1"/>
        <end position="59"/>
    </location>
</feature>
<keyword evidence="3" id="KW-0539">Nucleus</keyword>
<dbReference type="EMBL" id="CDMY01000512">
    <property type="protein sequence ID" value="CEM19452.1"/>
    <property type="molecule type" value="Genomic_DNA"/>
</dbReference>
<dbReference type="SUPFAM" id="SSF50249">
    <property type="entry name" value="Nucleic acid-binding proteins"/>
    <property type="match status" value="1"/>
</dbReference>
<dbReference type="InterPro" id="IPR036388">
    <property type="entry name" value="WH-like_DNA-bd_sf"/>
</dbReference>
<evidence type="ECO:0008006" key="7">
    <source>
        <dbReference type="Google" id="ProtNLM"/>
    </source>
</evidence>
<dbReference type="AlphaFoldDB" id="A0A0G4FX80"/>
<dbReference type="GO" id="GO:0000781">
    <property type="term" value="C:chromosome, telomeric region"/>
    <property type="evidence" value="ECO:0007669"/>
    <property type="project" value="TreeGrafter"/>
</dbReference>
<accession>A0A0G4FX80</accession>
<keyword evidence="2" id="KW-0238">DNA-binding</keyword>
<proteinExistence type="predicted"/>
<dbReference type="InterPro" id="IPR040260">
    <property type="entry name" value="RFA2-like"/>
</dbReference>
<evidence type="ECO:0000313" key="6">
    <source>
        <dbReference type="Proteomes" id="UP000041254"/>
    </source>
</evidence>
<protein>
    <recommendedName>
        <fullName evidence="7">Replication protein A C-terminal domain-containing protein</fullName>
    </recommendedName>
</protein>
<dbReference type="Gene3D" id="1.10.10.10">
    <property type="entry name" value="Winged helix-like DNA-binding domain superfamily/Winged helix DNA-binding domain"/>
    <property type="match status" value="1"/>
</dbReference>
<dbReference type="GO" id="GO:0006260">
    <property type="term" value="P:DNA replication"/>
    <property type="evidence" value="ECO:0007669"/>
    <property type="project" value="TreeGrafter"/>
</dbReference>
<evidence type="ECO:0000256" key="4">
    <source>
        <dbReference type="SAM" id="MobiDB-lite"/>
    </source>
</evidence>
<dbReference type="Gene3D" id="2.40.50.140">
    <property type="entry name" value="Nucleic acid-binding proteins"/>
    <property type="match status" value="1"/>
</dbReference>
<dbReference type="GO" id="GO:0003697">
    <property type="term" value="F:single-stranded DNA binding"/>
    <property type="evidence" value="ECO:0007669"/>
    <property type="project" value="TreeGrafter"/>
</dbReference>